<feature type="transmembrane region" description="Helical" evidence="1">
    <location>
        <begin position="70"/>
        <end position="97"/>
    </location>
</feature>
<reference evidence="2 3" key="1">
    <citation type="submission" date="2018-06" db="EMBL/GenBank/DDBJ databases">
        <title>Extensive metabolic versatility and redundancy in microbially diverse, dynamic hydrothermal sediments.</title>
        <authorList>
            <person name="Dombrowski N."/>
            <person name="Teske A."/>
            <person name="Baker B.J."/>
        </authorList>
    </citation>
    <scope>NUCLEOTIDE SEQUENCE [LARGE SCALE GENOMIC DNA]</scope>
    <source>
        <strain evidence="2">B34_G17</strain>
    </source>
</reference>
<keyword evidence="1" id="KW-0472">Membrane</keyword>
<evidence type="ECO:0000313" key="2">
    <source>
        <dbReference type="EMBL" id="RLE49493.1"/>
    </source>
</evidence>
<organism evidence="2 3">
    <name type="scientific">Thermoproteota archaeon</name>
    <dbReference type="NCBI Taxonomy" id="2056631"/>
    <lineage>
        <taxon>Archaea</taxon>
        <taxon>Thermoproteota</taxon>
    </lineage>
</organism>
<proteinExistence type="predicted"/>
<name>A0A497EQ85_9CREN</name>
<gene>
    <name evidence="2" type="ORF">DRJ33_08200</name>
</gene>
<dbReference type="Proteomes" id="UP000272051">
    <property type="component" value="Unassembled WGS sequence"/>
</dbReference>
<feature type="transmembrane region" description="Helical" evidence="1">
    <location>
        <begin position="39"/>
        <end position="63"/>
    </location>
</feature>
<keyword evidence="1" id="KW-1133">Transmembrane helix</keyword>
<evidence type="ECO:0000313" key="3">
    <source>
        <dbReference type="Proteomes" id="UP000272051"/>
    </source>
</evidence>
<keyword evidence="1" id="KW-0812">Transmembrane</keyword>
<accession>A0A497EQ85</accession>
<evidence type="ECO:0000256" key="1">
    <source>
        <dbReference type="SAM" id="Phobius"/>
    </source>
</evidence>
<sequence>MFNYRNAVYILVFYAAFAVTLAILSVFKIDLSMISGFLMSPIGAVSTMILATVVIAIGALMVVKTDYTMVGYALATFGIILSLTSLMVIITFIGHLAQLLWPPRFLS</sequence>
<dbReference type="EMBL" id="QMQX01000208">
    <property type="protein sequence ID" value="RLE49493.1"/>
    <property type="molecule type" value="Genomic_DNA"/>
</dbReference>
<feature type="transmembrane region" description="Helical" evidence="1">
    <location>
        <begin position="7"/>
        <end position="27"/>
    </location>
</feature>
<dbReference type="AlphaFoldDB" id="A0A497EQ85"/>
<comment type="caution">
    <text evidence="2">The sequence shown here is derived from an EMBL/GenBank/DDBJ whole genome shotgun (WGS) entry which is preliminary data.</text>
</comment>
<protein>
    <submittedName>
        <fullName evidence="2">Uncharacterized protein</fullName>
    </submittedName>
</protein>